<dbReference type="EMBL" id="LAZR01000531">
    <property type="protein sequence ID" value="KKN65226.1"/>
    <property type="molecule type" value="Genomic_DNA"/>
</dbReference>
<name>A0A0F9UVN4_9ZZZZ</name>
<evidence type="ECO:0000313" key="1">
    <source>
        <dbReference type="EMBL" id="KKN65226.1"/>
    </source>
</evidence>
<accession>A0A0F9UVN4</accession>
<sequence length="1435" mass="158047">MTDIRQALAQDRKFAQNAFSGGLDISPQSQRAGDFLRNLNPPQQRSSFGLFLESALSAGTKELVGSRSSRHIERFRAEQPIAGTLSWLAGSLPFFMAPQLGIVRGLSAGIPGFTAALRTAGKLKDSGKLFRAAGLREATMFAPLEAGRIAGSALNPEEGSFKRGSISAASELAALGVFGGGIGFVGGKLKNLSFSRTKTSDPTNMLATELRVAQHVGQDFNRSAPIQTKWEFIKEYKKTATPENKIFNDLDDLLAAYEHDIKFVEPPRNPQTNSTQFVAKLEDKRSTRRVDSLFVEGKEGARGAKGIIPRIFKTNNRNETRGFKSTEETDASFAGFIELATQAGLKDSWQAVTQFPRELVSTGLKSKARLIQILREDFTRVSETEWRVREAASGLNIIVKRLEPVPSGNFLERAAQRVDPMSGRFYTWKTHSPTKWLGDASKVYETNAEAYTEGLHRFFRVVKVPDGSVPTLVMAENISKFYDANLAQLFTGKTRFSPNPNVGAEVGRLRLGFERLLPQTVREGLQEPFRLVGEFGNAARVFGAPARLQAGQNPRLNNLLLGIRELYEVAGAKANNISLGKVKSDFMTGADKPLFALFKSARNIRNKRTGGTEDLIRKRLATEEALADFNRINIEHLLPEEAQALGLNRNAVKLAFELDLVNEKEVVNEILSQSLALGTKTPFTTSKAHMGIVNTWIGPFRAPWVEIATGKVVGYGSGFTRSQAAQDANRITSILNKESIDAGGKKLLKTYGDIAGRDVDMLVKDHVVHAGNASIEGKLLKFGELRNSLGLPTDLNTRQADLFGFATHIDMGNPLVDKILRTRAKLFREDPLSFRERKGFFGARGTTGQPFSVDELVRTHSAHIIETKRYLAREAIAAGPFQEQLAILTAEDSAAAVTFNRVFNSYNGISGPVSKTVEAAMDAVLADVLGVGSATKMVRGANRAMFMLTLGAMDIGFATLNMITPIQTAWPEVAFLLNAAPEIIQKYYSNALFRMPGGGFRSGSFMDVAKFAKVATQKLLNPNAGDKQAIQRAIEEHVIGRDFIETAHGAMRNMVEGRGGMWDSLQRFSEFPVVFSEEASRTYSFLLGRQVGKDFFRMGEEEAFHFARQFVNNTMYGYSAADRPRMLTGALGAGWGLFKNWTANYTGNLARYTGEASRGNFAPLMWSMSGTASVGGLAAMPFAGMADGFARLMGDKPMSDLIYDWVGNDPMDNSKPWMADMMMHGVFSNLGLTLRSRASVPSSHLATDLMMFSNISILDRASAALKGLGTAVDDAMDFRVPLANPKFRREMLQAFAPRTLQRAMTSFGERGVTSLNTGNSLLPALNLYEGLFRSIGLTPIKVANAFEVHQNERLDADAKRDAIQKLGRRMADAELNRDWMEIGRIVNEAAWEHSVPIDSVQRSMNVRLRNLTQPVTTRQFDSERVRKRLQSRNLF</sequence>
<reference evidence="1" key="1">
    <citation type="journal article" date="2015" name="Nature">
        <title>Complex archaea that bridge the gap between prokaryotes and eukaryotes.</title>
        <authorList>
            <person name="Spang A."/>
            <person name="Saw J.H."/>
            <person name="Jorgensen S.L."/>
            <person name="Zaremba-Niedzwiedzka K."/>
            <person name="Martijn J."/>
            <person name="Lind A.E."/>
            <person name="van Eijk R."/>
            <person name="Schleper C."/>
            <person name="Guy L."/>
            <person name="Ettema T.J."/>
        </authorList>
    </citation>
    <scope>NUCLEOTIDE SEQUENCE</scope>
</reference>
<comment type="caution">
    <text evidence="1">The sequence shown here is derived from an EMBL/GenBank/DDBJ whole genome shotgun (WGS) entry which is preliminary data.</text>
</comment>
<protein>
    <recommendedName>
        <fullName evidence="2">Large polyvalent protein associated domain-containing protein</fullName>
    </recommendedName>
</protein>
<evidence type="ECO:0008006" key="2">
    <source>
        <dbReference type="Google" id="ProtNLM"/>
    </source>
</evidence>
<organism evidence="1">
    <name type="scientific">marine sediment metagenome</name>
    <dbReference type="NCBI Taxonomy" id="412755"/>
    <lineage>
        <taxon>unclassified sequences</taxon>
        <taxon>metagenomes</taxon>
        <taxon>ecological metagenomes</taxon>
    </lineage>
</organism>
<proteinExistence type="predicted"/>
<gene>
    <name evidence="1" type="ORF">LCGC14_0484020</name>
</gene>